<reference evidence="1" key="2">
    <citation type="journal article" date="2015" name="Data Brief">
        <title>Shoot transcriptome of the giant reed, Arundo donax.</title>
        <authorList>
            <person name="Barrero R.A."/>
            <person name="Guerrero F.D."/>
            <person name="Moolhuijzen P."/>
            <person name="Goolsby J.A."/>
            <person name="Tidwell J."/>
            <person name="Bellgard S.E."/>
            <person name="Bellgard M.I."/>
        </authorList>
    </citation>
    <scope>NUCLEOTIDE SEQUENCE</scope>
    <source>
        <tissue evidence="1">Shoot tissue taken approximately 20 cm above the soil surface</tissue>
    </source>
</reference>
<dbReference type="AlphaFoldDB" id="A0A0A9G197"/>
<dbReference type="EMBL" id="GBRH01179036">
    <property type="protein sequence ID" value="JAE18860.1"/>
    <property type="molecule type" value="Transcribed_RNA"/>
</dbReference>
<proteinExistence type="predicted"/>
<sequence>MRTLFPTACVNRDPQPAMILLLACKPRSQSSSQILIAIPMYIEQLRNKVEARRRVHTDKFHSI</sequence>
<accession>A0A0A9G197</accession>
<evidence type="ECO:0000313" key="1">
    <source>
        <dbReference type="EMBL" id="JAE18860.1"/>
    </source>
</evidence>
<organism evidence="1">
    <name type="scientific">Arundo donax</name>
    <name type="common">Giant reed</name>
    <name type="synonym">Donax arundinaceus</name>
    <dbReference type="NCBI Taxonomy" id="35708"/>
    <lineage>
        <taxon>Eukaryota</taxon>
        <taxon>Viridiplantae</taxon>
        <taxon>Streptophyta</taxon>
        <taxon>Embryophyta</taxon>
        <taxon>Tracheophyta</taxon>
        <taxon>Spermatophyta</taxon>
        <taxon>Magnoliopsida</taxon>
        <taxon>Liliopsida</taxon>
        <taxon>Poales</taxon>
        <taxon>Poaceae</taxon>
        <taxon>PACMAD clade</taxon>
        <taxon>Arundinoideae</taxon>
        <taxon>Arundineae</taxon>
        <taxon>Arundo</taxon>
    </lineage>
</organism>
<dbReference type="PROSITE" id="PS51257">
    <property type="entry name" value="PROKAR_LIPOPROTEIN"/>
    <property type="match status" value="1"/>
</dbReference>
<protein>
    <submittedName>
        <fullName evidence="1">Uncharacterized protein</fullName>
    </submittedName>
</protein>
<name>A0A0A9G197_ARUDO</name>
<reference evidence="1" key="1">
    <citation type="submission" date="2014-09" db="EMBL/GenBank/DDBJ databases">
        <authorList>
            <person name="Magalhaes I.L.F."/>
            <person name="Oliveira U."/>
            <person name="Santos F.R."/>
            <person name="Vidigal T.H.D.A."/>
            <person name="Brescovit A.D."/>
            <person name="Santos A.J."/>
        </authorList>
    </citation>
    <scope>NUCLEOTIDE SEQUENCE</scope>
    <source>
        <tissue evidence="1">Shoot tissue taken approximately 20 cm above the soil surface</tissue>
    </source>
</reference>